<dbReference type="RefSeq" id="WP_116020681.1">
    <property type="nucleotide sequence ID" value="NZ_QTTT01000001.1"/>
</dbReference>
<accession>A0A3D9SK63</accession>
<evidence type="ECO:0000313" key="3">
    <source>
        <dbReference type="EMBL" id="REE94780.1"/>
    </source>
</evidence>
<keyword evidence="1" id="KW-0175">Coiled coil</keyword>
<protein>
    <submittedName>
        <fullName evidence="3">Uncharacterized protein (TIGR02611 family)</fullName>
    </submittedName>
</protein>
<dbReference type="InterPro" id="IPR019099">
    <property type="entry name" value="Uncharacterised_PGPGW_TM"/>
</dbReference>
<gene>
    <name evidence="3" type="ORF">DFJ69_0139</name>
</gene>
<evidence type="ECO:0000256" key="1">
    <source>
        <dbReference type="SAM" id="Coils"/>
    </source>
</evidence>
<feature type="transmembrane region" description="Helical" evidence="2">
    <location>
        <begin position="130"/>
        <end position="150"/>
    </location>
</feature>
<reference evidence="3 4" key="1">
    <citation type="submission" date="2018-08" db="EMBL/GenBank/DDBJ databases">
        <title>Sequencing the genomes of 1000 actinobacteria strains.</title>
        <authorList>
            <person name="Klenk H.-P."/>
        </authorList>
    </citation>
    <scope>NUCLEOTIDE SEQUENCE [LARGE SCALE GENOMIC DNA]</scope>
    <source>
        <strain evidence="3 4">DSM 43927</strain>
    </source>
</reference>
<dbReference type="EMBL" id="QTTT01000001">
    <property type="protein sequence ID" value="REE94780.1"/>
    <property type="molecule type" value="Genomic_DNA"/>
</dbReference>
<keyword evidence="2" id="KW-0812">Transmembrane</keyword>
<proteinExistence type="predicted"/>
<evidence type="ECO:0000256" key="2">
    <source>
        <dbReference type="SAM" id="Phobius"/>
    </source>
</evidence>
<name>A0A3D9SK63_9ACTN</name>
<keyword evidence="2" id="KW-1133">Transmembrane helix</keyword>
<feature type="transmembrane region" description="Helical" evidence="2">
    <location>
        <begin position="60"/>
        <end position="80"/>
    </location>
</feature>
<feature type="transmembrane region" description="Helical" evidence="2">
    <location>
        <begin position="86"/>
        <end position="103"/>
    </location>
</feature>
<keyword evidence="2" id="KW-0472">Membrane</keyword>
<keyword evidence="4" id="KW-1185">Reference proteome</keyword>
<dbReference type="Pfam" id="PF09656">
    <property type="entry name" value="PGPGW"/>
    <property type="match status" value="1"/>
</dbReference>
<evidence type="ECO:0000313" key="4">
    <source>
        <dbReference type="Proteomes" id="UP000256661"/>
    </source>
</evidence>
<sequence>MHRDRERSGPADAIKEAAEAVEDAVEELGEAAEDTAEAVTGRYTRFREFIRRNRLLNTTWRIGVFTVGVTVLVGGLVMMIAPGPGILGIILGLAILATEFAWAQRALHKARAAAEKAKEKALDPRTKRRNAILAVVGGVLVGAAVIAYLMTYKFTLPWNITDYTPWEG</sequence>
<dbReference type="AlphaFoldDB" id="A0A3D9SK63"/>
<dbReference type="Proteomes" id="UP000256661">
    <property type="component" value="Unassembled WGS sequence"/>
</dbReference>
<comment type="caution">
    <text evidence="3">The sequence shown here is derived from an EMBL/GenBank/DDBJ whole genome shotgun (WGS) entry which is preliminary data.</text>
</comment>
<feature type="coiled-coil region" evidence="1">
    <location>
        <begin position="11"/>
        <end position="38"/>
    </location>
</feature>
<organism evidence="3 4">
    <name type="scientific">Thermomonospora umbrina</name>
    <dbReference type="NCBI Taxonomy" id="111806"/>
    <lineage>
        <taxon>Bacteria</taxon>
        <taxon>Bacillati</taxon>
        <taxon>Actinomycetota</taxon>
        <taxon>Actinomycetes</taxon>
        <taxon>Streptosporangiales</taxon>
        <taxon>Thermomonosporaceae</taxon>
        <taxon>Thermomonospora</taxon>
    </lineage>
</organism>